<dbReference type="GO" id="GO:0005524">
    <property type="term" value="F:ATP binding"/>
    <property type="evidence" value="ECO:0007669"/>
    <property type="project" value="UniProtKB-KW"/>
</dbReference>
<keyword evidence="3 6" id="KW-0067">ATP-binding</keyword>
<dbReference type="SUPFAM" id="SSF52540">
    <property type="entry name" value="P-loop containing nucleoside triphosphate hydrolases"/>
    <property type="match status" value="1"/>
</dbReference>
<evidence type="ECO:0000313" key="7">
    <source>
        <dbReference type="Proteomes" id="UP000831787"/>
    </source>
</evidence>
<organism evidence="6 7">
    <name type="scientific">Halobacillus salinarum</name>
    <dbReference type="NCBI Taxonomy" id="2932257"/>
    <lineage>
        <taxon>Bacteria</taxon>
        <taxon>Bacillati</taxon>
        <taxon>Bacillota</taxon>
        <taxon>Bacilli</taxon>
        <taxon>Bacillales</taxon>
        <taxon>Bacillaceae</taxon>
        <taxon>Halobacillus</taxon>
    </lineage>
</organism>
<evidence type="ECO:0000256" key="2">
    <source>
        <dbReference type="ARBA" id="ARBA00022741"/>
    </source>
</evidence>
<dbReference type="PANTHER" id="PTHR42788">
    <property type="entry name" value="TAURINE IMPORT ATP-BINDING PROTEIN-RELATED"/>
    <property type="match status" value="1"/>
</dbReference>
<dbReference type="PROSITE" id="PS00211">
    <property type="entry name" value="ABC_TRANSPORTER_1"/>
    <property type="match status" value="1"/>
</dbReference>
<reference evidence="6 7" key="1">
    <citation type="submission" date="2022-04" db="EMBL/GenBank/DDBJ databases">
        <title>Halobacillus sp. isolated from saltern.</title>
        <authorList>
            <person name="Won M."/>
            <person name="Lee C.-M."/>
            <person name="Woen H.-Y."/>
            <person name="Kwon S.-W."/>
        </authorList>
    </citation>
    <scope>NUCLEOTIDE SEQUENCE [LARGE SCALE GENOMIC DNA]</scope>
    <source>
        <strain evidence="6 7">SSBR10-3</strain>
    </source>
</reference>
<dbReference type="InterPro" id="IPR003439">
    <property type="entry name" value="ABC_transporter-like_ATP-bd"/>
</dbReference>
<dbReference type="InterPro" id="IPR050166">
    <property type="entry name" value="ABC_transporter_ATP-bind"/>
</dbReference>
<proteinExistence type="predicted"/>
<dbReference type="InterPro" id="IPR027417">
    <property type="entry name" value="P-loop_NTPase"/>
</dbReference>
<dbReference type="InterPro" id="IPR003593">
    <property type="entry name" value="AAA+_ATPase"/>
</dbReference>
<keyword evidence="1" id="KW-0813">Transport</keyword>
<dbReference type="CDD" id="cd03293">
    <property type="entry name" value="ABC_NrtD_SsuB_transporters"/>
    <property type="match status" value="1"/>
</dbReference>
<sequence length="259" mass="29330">MREKPKISLQNLTKVFYKKGSSVTALEDISLDIEDGEFVCLIGPSGCGKTTLLRILAGLESPSIGSYEINQGEKKRPLQSMVFQERGVIPWLTVEENVAFGLKMRHLPKQQVKERTAYYLAKVGLDKFANLYPKELSGGMKQRVSIARAFANDPEILLMDEPFAALDEQNKFILQEELLNIWSETKKTVLFITHSIDEALLLSDRILLMSAQPGKIVEEKSIDLPRPRSMEQVRSDPAMADCFVEIWNHLYDQVQGSRI</sequence>
<dbReference type="Pfam" id="PF00005">
    <property type="entry name" value="ABC_tran"/>
    <property type="match status" value="1"/>
</dbReference>
<dbReference type="InterPro" id="IPR017871">
    <property type="entry name" value="ABC_transporter-like_CS"/>
</dbReference>
<dbReference type="PANTHER" id="PTHR42788:SF13">
    <property type="entry name" value="ALIPHATIC SULFONATES IMPORT ATP-BINDING PROTEIN SSUB"/>
    <property type="match status" value="1"/>
</dbReference>
<evidence type="ECO:0000256" key="3">
    <source>
        <dbReference type="ARBA" id="ARBA00022840"/>
    </source>
</evidence>
<dbReference type="RefSeq" id="WP_244709619.1">
    <property type="nucleotide sequence ID" value="NZ_CP095073.1"/>
</dbReference>
<name>A0ABY4EPI2_9BACI</name>
<evidence type="ECO:0000256" key="1">
    <source>
        <dbReference type="ARBA" id="ARBA00022448"/>
    </source>
</evidence>
<evidence type="ECO:0000313" key="6">
    <source>
        <dbReference type="EMBL" id="UOQ44006.1"/>
    </source>
</evidence>
<dbReference type="Gene3D" id="3.40.50.300">
    <property type="entry name" value="P-loop containing nucleotide triphosphate hydrolases"/>
    <property type="match status" value="1"/>
</dbReference>
<keyword evidence="4" id="KW-1278">Translocase</keyword>
<evidence type="ECO:0000259" key="5">
    <source>
        <dbReference type="PROSITE" id="PS50893"/>
    </source>
</evidence>
<keyword evidence="7" id="KW-1185">Reference proteome</keyword>
<dbReference type="SMART" id="SM00382">
    <property type="entry name" value="AAA"/>
    <property type="match status" value="1"/>
</dbReference>
<dbReference type="EMBL" id="CP095073">
    <property type="protein sequence ID" value="UOQ44006.1"/>
    <property type="molecule type" value="Genomic_DNA"/>
</dbReference>
<protein>
    <submittedName>
        <fullName evidence="6">ABC transporter ATP-binding protein</fullName>
    </submittedName>
</protein>
<feature type="domain" description="ABC transporter" evidence="5">
    <location>
        <begin position="7"/>
        <end position="236"/>
    </location>
</feature>
<accession>A0ABY4EPI2</accession>
<gene>
    <name evidence="6" type="ORF">MUN89_19390</name>
</gene>
<keyword evidence="2" id="KW-0547">Nucleotide-binding</keyword>
<dbReference type="Proteomes" id="UP000831787">
    <property type="component" value="Chromosome"/>
</dbReference>
<dbReference type="PROSITE" id="PS50893">
    <property type="entry name" value="ABC_TRANSPORTER_2"/>
    <property type="match status" value="1"/>
</dbReference>
<evidence type="ECO:0000256" key="4">
    <source>
        <dbReference type="ARBA" id="ARBA00022967"/>
    </source>
</evidence>